<name>J9GS46_9ZZZZ</name>
<protein>
    <submittedName>
        <fullName evidence="1">Uncharacterized protein</fullName>
    </submittedName>
</protein>
<accession>J9GS46</accession>
<feature type="non-terminal residue" evidence="1">
    <location>
        <position position="1"/>
    </location>
</feature>
<sequence>ADDFLKEYHKGRCTFGYGTMV</sequence>
<organism evidence="1">
    <name type="scientific">gut metagenome</name>
    <dbReference type="NCBI Taxonomy" id="749906"/>
    <lineage>
        <taxon>unclassified sequences</taxon>
        <taxon>metagenomes</taxon>
        <taxon>organismal metagenomes</taxon>
    </lineage>
</organism>
<dbReference type="EMBL" id="AMCI01000096">
    <property type="protein sequence ID" value="EJX10754.1"/>
    <property type="molecule type" value="Genomic_DNA"/>
</dbReference>
<proteinExistence type="predicted"/>
<gene>
    <name evidence="1" type="ORF">EVA_00548</name>
</gene>
<comment type="caution">
    <text evidence="1">The sequence shown here is derived from an EMBL/GenBank/DDBJ whole genome shotgun (WGS) entry which is preliminary data.</text>
</comment>
<reference evidence="1" key="1">
    <citation type="journal article" date="2012" name="PLoS ONE">
        <title>Gene sets for utilization of primary and secondary nutrition supplies in the distal gut of endangered iberian lynx.</title>
        <authorList>
            <person name="Alcaide M."/>
            <person name="Messina E."/>
            <person name="Richter M."/>
            <person name="Bargiela R."/>
            <person name="Peplies J."/>
            <person name="Huws S.A."/>
            <person name="Newbold C.J."/>
            <person name="Golyshin P.N."/>
            <person name="Simon M.A."/>
            <person name="Lopez G."/>
            <person name="Yakimov M.M."/>
            <person name="Ferrer M."/>
        </authorList>
    </citation>
    <scope>NUCLEOTIDE SEQUENCE</scope>
</reference>
<dbReference type="AlphaFoldDB" id="J9GS46"/>
<evidence type="ECO:0000313" key="1">
    <source>
        <dbReference type="EMBL" id="EJX10754.1"/>
    </source>
</evidence>